<feature type="region of interest" description="Disordered" evidence="1">
    <location>
        <begin position="1"/>
        <end position="58"/>
    </location>
</feature>
<dbReference type="Proteomes" id="UP000799640">
    <property type="component" value="Unassembled WGS sequence"/>
</dbReference>
<evidence type="ECO:0000313" key="3">
    <source>
        <dbReference type="Proteomes" id="UP000799640"/>
    </source>
</evidence>
<name>A0A6G1HJ04_9PEZI</name>
<proteinExistence type="predicted"/>
<reference evidence="2" key="1">
    <citation type="journal article" date="2020" name="Stud. Mycol.">
        <title>101 Dothideomycetes genomes: a test case for predicting lifestyles and emergence of pathogens.</title>
        <authorList>
            <person name="Haridas S."/>
            <person name="Albert R."/>
            <person name="Binder M."/>
            <person name="Bloem J."/>
            <person name="Labutti K."/>
            <person name="Salamov A."/>
            <person name="Andreopoulos B."/>
            <person name="Baker S."/>
            <person name="Barry K."/>
            <person name="Bills G."/>
            <person name="Bluhm B."/>
            <person name="Cannon C."/>
            <person name="Castanera R."/>
            <person name="Culley D."/>
            <person name="Daum C."/>
            <person name="Ezra D."/>
            <person name="Gonzalez J."/>
            <person name="Henrissat B."/>
            <person name="Kuo A."/>
            <person name="Liang C."/>
            <person name="Lipzen A."/>
            <person name="Lutzoni F."/>
            <person name="Magnuson J."/>
            <person name="Mondo S."/>
            <person name="Nolan M."/>
            <person name="Ohm R."/>
            <person name="Pangilinan J."/>
            <person name="Park H.-J."/>
            <person name="Ramirez L."/>
            <person name="Alfaro M."/>
            <person name="Sun H."/>
            <person name="Tritt A."/>
            <person name="Yoshinaga Y."/>
            <person name="Zwiers L.-H."/>
            <person name="Turgeon B."/>
            <person name="Goodwin S."/>
            <person name="Spatafora J."/>
            <person name="Crous P."/>
            <person name="Grigoriev I."/>
        </authorList>
    </citation>
    <scope>NUCLEOTIDE SEQUENCE</scope>
    <source>
        <strain evidence="2">CBS 262.69</strain>
    </source>
</reference>
<dbReference type="AlphaFoldDB" id="A0A6G1HJ04"/>
<evidence type="ECO:0000313" key="2">
    <source>
        <dbReference type="EMBL" id="KAF2395884.1"/>
    </source>
</evidence>
<sequence>MAKGLRPGGATAEKGDERPAPNAQVESRVDGVDEPSAGGGLVCSSGSAEHTGAADIDV</sequence>
<dbReference type="EMBL" id="ML996710">
    <property type="protein sequence ID" value="KAF2395884.1"/>
    <property type="molecule type" value="Genomic_DNA"/>
</dbReference>
<organism evidence="2 3">
    <name type="scientific">Trichodelitschia bisporula</name>
    <dbReference type="NCBI Taxonomy" id="703511"/>
    <lineage>
        <taxon>Eukaryota</taxon>
        <taxon>Fungi</taxon>
        <taxon>Dikarya</taxon>
        <taxon>Ascomycota</taxon>
        <taxon>Pezizomycotina</taxon>
        <taxon>Dothideomycetes</taxon>
        <taxon>Dothideomycetes incertae sedis</taxon>
        <taxon>Phaeotrichales</taxon>
        <taxon>Phaeotrichaceae</taxon>
        <taxon>Trichodelitschia</taxon>
    </lineage>
</organism>
<protein>
    <submittedName>
        <fullName evidence="2">Uncharacterized protein</fullName>
    </submittedName>
</protein>
<evidence type="ECO:0000256" key="1">
    <source>
        <dbReference type="SAM" id="MobiDB-lite"/>
    </source>
</evidence>
<gene>
    <name evidence="2" type="ORF">EJ06DRAFT_534570</name>
</gene>
<accession>A0A6G1HJ04</accession>
<keyword evidence="3" id="KW-1185">Reference proteome</keyword>